<dbReference type="RefSeq" id="WP_192533921.1">
    <property type="nucleotide sequence ID" value="NZ_JACZHT010000002.1"/>
</dbReference>
<dbReference type="AlphaFoldDB" id="A0A8J6YYL8"/>
<dbReference type="InterPro" id="IPR036737">
    <property type="entry name" value="OmpA-like_sf"/>
</dbReference>
<dbReference type="PROSITE" id="PS51123">
    <property type="entry name" value="OMPA_2"/>
    <property type="match status" value="1"/>
</dbReference>
<dbReference type="GO" id="GO:0016020">
    <property type="term" value="C:membrane"/>
    <property type="evidence" value="ECO:0007669"/>
    <property type="project" value="UniProtKB-UniRule"/>
</dbReference>
<keyword evidence="5" id="KW-1185">Reference proteome</keyword>
<gene>
    <name evidence="4" type="ORF">IHV25_04585</name>
</gene>
<proteinExistence type="predicted"/>
<dbReference type="EMBL" id="JACZHT010000002">
    <property type="protein sequence ID" value="MBE1236923.1"/>
    <property type="molecule type" value="Genomic_DNA"/>
</dbReference>
<evidence type="ECO:0000256" key="2">
    <source>
        <dbReference type="SAM" id="SignalP"/>
    </source>
</evidence>
<dbReference type="Pfam" id="PF00691">
    <property type="entry name" value="OmpA"/>
    <property type="match status" value="1"/>
</dbReference>
<protein>
    <submittedName>
        <fullName evidence="4">OmpA family protein</fullName>
    </submittedName>
</protein>
<evidence type="ECO:0000313" key="4">
    <source>
        <dbReference type="EMBL" id="MBE1236923.1"/>
    </source>
</evidence>
<feature type="domain" description="OmpA-like" evidence="3">
    <location>
        <begin position="36"/>
        <end position="151"/>
    </location>
</feature>
<evidence type="ECO:0000259" key="3">
    <source>
        <dbReference type="PROSITE" id="PS51123"/>
    </source>
</evidence>
<dbReference type="SUPFAM" id="SSF103088">
    <property type="entry name" value="OmpA-like"/>
    <property type="match status" value="1"/>
</dbReference>
<keyword evidence="2" id="KW-0732">Signal</keyword>
<feature type="chain" id="PRO_5035198087" evidence="2">
    <location>
        <begin position="24"/>
        <end position="151"/>
    </location>
</feature>
<dbReference type="Gene3D" id="3.30.1330.60">
    <property type="entry name" value="OmpA-like domain"/>
    <property type="match status" value="1"/>
</dbReference>
<feature type="signal peptide" evidence="2">
    <location>
        <begin position="1"/>
        <end position="23"/>
    </location>
</feature>
<evidence type="ECO:0000256" key="1">
    <source>
        <dbReference type="PROSITE-ProRule" id="PRU00473"/>
    </source>
</evidence>
<comment type="caution">
    <text evidence="4">The sequence shown here is derived from an EMBL/GenBank/DDBJ whole genome shotgun (WGS) entry which is preliminary data.</text>
</comment>
<dbReference type="InterPro" id="IPR006665">
    <property type="entry name" value="OmpA-like"/>
</dbReference>
<evidence type="ECO:0000313" key="5">
    <source>
        <dbReference type="Proteomes" id="UP000631034"/>
    </source>
</evidence>
<name>A0A8J6YYL8_9PROT</name>
<reference evidence="4" key="1">
    <citation type="submission" date="2020-10" db="EMBL/GenBank/DDBJ databases">
        <title>Genome sequence of the unusual species of purple photosynthetic bacteria, Phaeovibrio sulfidiphilus DSM 23193, type strain.</title>
        <authorList>
            <person name="Kyndt J.A."/>
            <person name="Meyer T.E."/>
        </authorList>
    </citation>
    <scope>NUCLEOTIDE SEQUENCE</scope>
    <source>
        <strain evidence="4">DSM 23193</strain>
    </source>
</reference>
<accession>A0A8J6YYL8</accession>
<keyword evidence="1" id="KW-0472">Membrane</keyword>
<organism evidence="4 5">
    <name type="scientific">Phaeovibrio sulfidiphilus</name>
    <dbReference type="NCBI Taxonomy" id="1220600"/>
    <lineage>
        <taxon>Bacteria</taxon>
        <taxon>Pseudomonadati</taxon>
        <taxon>Pseudomonadota</taxon>
        <taxon>Alphaproteobacteria</taxon>
        <taxon>Rhodospirillales</taxon>
        <taxon>Rhodospirillaceae</taxon>
        <taxon>Phaeovibrio</taxon>
    </lineage>
</organism>
<sequence>MSRIMTVLLLSFAVGVGPLLVDAGAAQVPGFAGTPAPESTGADRYTVAFQPSAASLSTRQKARIAEIARYWKRQNATGLRVVGFGETGLDPQASLSLSKARAEAVRDELRKNGIRPEYISTFWRGGNGPSDHLGIHEDDAQNSRVDIQIVW</sequence>
<dbReference type="Proteomes" id="UP000631034">
    <property type="component" value="Unassembled WGS sequence"/>
</dbReference>